<proteinExistence type="predicted"/>
<dbReference type="AlphaFoldDB" id="A0A3S1B474"/>
<name>A0A3S1B474_ELYCH</name>
<protein>
    <submittedName>
        <fullName evidence="1">Uncharacterized protein</fullName>
    </submittedName>
</protein>
<reference evidence="1 2" key="1">
    <citation type="submission" date="2019-01" db="EMBL/GenBank/DDBJ databases">
        <title>A draft genome assembly of the solar-powered sea slug Elysia chlorotica.</title>
        <authorList>
            <person name="Cai H."/>
            <person name="Li Q."/>
            <person name="Fang X."/>
            <person name="Li J."/>
            <person name="Curtis N.E."/>
            <person name="Altenburger A."/>
            <person name="Shibata T."/>
            <person name="Feng M."/>
            <person name="Maeda T."/>
            <person name="Schwartz J.A."/>
            <person name="Shigenobu S."/>
            <person name="Lundholm N."/>
            <person name="Nishiyama T."/>
            <person name="Yang H."/>
            <person name="Hasebe M."/>
            <person name="Li S."/>
            <person name="Pierce S.K."/>
            <person name="Wang J."/>
        </authorList>
    </citation>
    <scope>NUCLEOTIDE SEQUENCE [LARGE SCALE GENOMIC DNA]</scope>
    <source>
        <strain evidence="1">EC2010</strain>
        <tissue evidence="1">Whole organism of an adult</tissue>
    </source>
</reference>
<keyword evidence="2" id="KW-1185">Reference proteome</keyword>
<dbReference type="EMBL" id="RQTK01001198">
    <property type="protein sequence ID" value="RUS71548.1"/>
    <property type="molecule type" value="Genomic_DNA"/>
</dbReference>
<sequence length="120" mass="12647">PVHKGPLGIHQVELVVQSSPGLCNSCGVTQHADCTLDFGQVASRYNSGWLVVDANLRNQDTSWAPVHKLNCTLGLDGCNSGIDIFGHNIPTVQHAAGHVFAVSGITLDHLVSRLKAGIGD</sequence>
<comment type="caution">
    <text evidence="1">The sequence shown here is derived from an EMBL/GenBank/DDBJ whole genome shotgun (WGS) entry which is preliminary data.</text>
</comment>
<dbReference type="STRING" id="188477.A0A3S1B474"/>
<gene>
    <name evidence="1" type="ORF">EGW08_020688</name>
</gene>
<organism evidence="1 2">
    <name type="scientific">Elysia chlorotica</name>
    <name type="common">Eastern emerald elysia</name>
    <name type="synonym">Sea slug</name>
    <dbReference type="NCBI Taxonomy" id="188477"/>
    <lineage>
        <taxon>Eukaryota</taxon>
        <taxon>Metazoa</taxon>
        <taxon>Spiralia</taxon>
        <taxon>Lophotrochozoa</taxon>
        <taxon>Mollusca</taxon>
        <taxon>Gastropoda</taxon>
        <taxon>Heterobranchia</taxon>
        <taxon>Euthyneura</taxon>
        <taxon>Panpulmonata</taxon>
        <taxon>Sacoglossa</taxon>
        <taxon>Placobranchoidea</taxon>
        <taxon>Plakobranchidae</taxon>
        <taxon>Elysia</taxon>
    </lineage>
</organism>
<evidence type="ECO:0000313" key="1">
    <source>
        <dbReference type="EMBL" id="RUS71548.1"/>
    </source>
</evidence>
<feature type="non-terminal residue" evidence="1">
    <location>
        <position position="1"/>
    </location>
</feature>
<dbReference type="Proteomes" id="UP000271974">
    <property type="component" value="Unassembled WGS sequence"/>
</dbReference>
<evidence type="ECO:0000313" key="2">
    <source>
        <dbReference type="Proteomes" id="UP000271974"/>
    </source>
</evidence>
<dbReference type="OrthoDB" id="6277657at2759"/>
<feature type="non-terminal residue" evidence="1">
    <location>
        <position position="120"/>
    </location>
</feature>
<accession>A0A3S1B474</accession>